<reference evidence="2" key="1">
    <citation type="submission" date="2015-07" db="EMBL/GenBank/DDBJ databases">
        <title>Transcriptome Assembly of Anthurium amnicola.</title>
        <authorList>
            <person name="Suzuki J."/>
        </authorList>
    </citation>
    <scope>NUCLEOTIDE SEQUENCE</scope>
</reference>
<feature type="compositionally biased region" description="Basic and acidic residues" evidence="1">
    <location>
        <begin position="50"/>
        <end position="73"/>
    </location>
</feature>
<evidence type="ECO:0000256" key="1">
    <source>
        <dbReference type="SAM" id="MobiDB-lite"/>
    </source>
</evidence>
<name>A0A1D1XZK9_9ARAE</name>
<dbReference type="AlphaFoldDB" id="A0A1D1XZK9"/>
<sequence>LCCALPQVHPLTSPLGHPVARAEVDSPDLWESLERFVQLGFQHSTREKCSIPVSEARRQGGGEQKDGRVHQTEEVEDETVASLRSPPQPTSSVAEWKLSTRREDEAAGASAGNDWTKRNRKRRIFVDRGSPSGTTRPADPRVPKILVLSCLPTSLSPISVSFLCI</sequence>
<dbReference type="GO" id="GO:0005840">
    <property type="term" value="C:ribosome"/>
    <property type="evidence" value="ECO:0007669"/>
    <property type="project" value="UniProtKB-KW"/>
</dbReference>
<organism evidence="2">
    <name type="scientific">Anthurium amnicola</name>
    <dbReference type="NCBI Taxonomy" id="1678845"/>
    <lineage>
        <taxon>Eukaryota</taxon>
        <taxon>Viridiplantae</taxon>
        <taxon>Streptophyta</taxon>
        <taxon>Embryophyta</taxon>
        <taxon>Tracheophyta</taxon>
        <taxon>Spermatophyta</taxon>
        <taxon>Magnoliopsida</taxon>
        <taxon>Liliopsida</taxon>
        <taxon>Araceae</taxon>
        <taxon>Pothoideae</taxon>
        <taxon>Potheae</taxon>
        <taxon>Anthurium</taxon>
    </lineage>
</organism>
<feature type="non-terminal residue" evidence="2">
    <location>
        <position position="1"/>
    </location>
</feature>
<keyword evidence="2" id="KW-0687">Ribonucleoprotein</keyword>
<gene>
    <name evidence="2" type="primary">rps10p_2</name>
    <name evidence="2" type="ORF">g.82771</name>
</gene>
<accession>A0A1D1XZK9</accession>
<proteinExistence type="predicted"/>
<evidence type="ECO:0000313" key="2">
    <source>
        <dbReference type="EMBL" id="JAT47833.1"/>
    </source>
</evidence>
<protein>
    <submittedName>
        <fullName evidence="2">30S ribosomal protein S10P</fullName>
    </submittedName>
</protein>
<feature type="region of interest" description="Disordered" evidence="1">
    <location>
        <begin position="50"/>
        <end position="140"/>
    </location>
</feature>
<dbReference type="EMBL" id="GDJX01020103">
    <property type="protein sequence ID" value="JAT47833.1"/>
    <property type="molecule type" value="Transcribed_RNA"/>
</dbReference>
<keyword evidence="2" id="KW-0689">Ribosomal protein</keyword>